<dbReference type="PANTHER" id="PTHR22807:SF53">
    <property type="entry name" value="RIBOSOMAL RNA SMALL SUBUNIT METHYLTRANSFERASE B-RELATED"/>
    <property type="match status" value="1"/>
</dbReference>
<evidence type="ECO:0000256" key="2">
    <source>
        <dbReference type="ARBA" id="ARBA00022679"/>
    </source>
</evidence>
<dbReference type="Pfam" id="PF01189">
    <property type="entry name" value="Methyltr_RsmB-F"/>
    <property type="match status" value="1"/>
</dbReference>
<dbReference type="InterPro" id="IPR049560">
    <property type="entry name" value="MeTrfase_RsmB-F_NOP2_cat"/>
</dbReference>
<feature type="binding site" evidence="5">
    <location>
        <position position="262"/>
    </location>
    <ligand>
        <name>S-adenosyl-L-methionine</name>
        <dbReference type="ChEBI" id="CHEBI:59789"/>
    </ligand>
</feature>
<evidence type="ECO:0000256" key="4">
    <source>
        <dbReference type="ARBA" id="ARBA00022884"/>
    </source>
</evidence>
<evidence type="ECO:0000313" key="7">
    <source>
        <dbReference type="EMBL" id="GGH18006.1"/>
    </source>
</evidence>
<sequence>MTPAARLSAAIEVLADIETRRRPASDALKDWGLAHRFAGSGDRSAIGSLVFDALRRKASSAWIAGADTPRAVLMGSLILAHGWDVDRLAALFTGERFAPEPLTDEERVALTTRTLDDAPAWVAGDYPEWLDGQFSAVFGESRAEELSALAARAPVDMRVNALKATREKAMAELAHLGVVPTPHSPLGLRINVPENARAPNVQSEAAFQKGWIEIQDEGSQLAAMLAAADPGMQVVDLCAGGGGKALALAAQMDNRGQIFATDSDKRRLAPIFDRLTRAGARNVQVKGPKGKDDEPLRDMRGHADLVLVDAPCTGTGTWRRNPDAKWRVRPNSLDSRIAEQAAVLDRAATFVKPGGRIAYVTCSVLPAENDEAVAGFLDRNAGYAVIAPAKAAADAGLGELAAFSSPAGHGLQMSPKRTGTDGFFVALLRRTS</sequence>
<feature type="active site" description="Nucleophile" evidence="5">
    <location>
        <position position="362"/>
    </location>
</feature>
<reference evidence="7" key="1">
    <citation type="journal article" date="2014" name="Int. J. Syst. Evol. Microbiol.">
        <title>Complete genome sequence of Corynebacterium casei LMG S-19264T (=DSM 44701T), isolated from a smear-ripened cheese.</title>
        <authorList>
            <consortium name="US DOE Joint Genome Institute (JGI-PGF)"/>
            <person name="Walter F."/>
            <person name="Albersmeier A."/>
            <person name="Kalinowski J."/>
            <person name="Ruckert C."/>
        </authorList>
    </citation>
    <scope>NUCLEOTIDE SEQUENCE</scope>
    <source>
        <strain evidence="7">CGMCC 1.12214</strain>
    </source>
</reference>
<dbReference type="InterPro" id="IPR054728">
    <property type="entry name" value="RsmB-like_ferredoxin"/>
</dbReference>
<evidence type="ECO:0000313" key="8">
    <source>
        <dbReference type="Proteomes" id="UP000603912"/>
    </source>
</evidence>
<dbReference type="CDD" id="cd02440">
    <property type="entry name" value="AdoMet_MTases"/>
    <property type="match status" value="1"/>
</dbReference>
<dbReference type="SUPFAM" id="SSF53335">
    <property type="entry name" value="S-adenosyl-L-methionine-dependent methyltransferases"/>
    <property type="match status" value="1"/>
</dbReference>
<name>A0A917I6M8_9HYPH</name>
<accession>A0A917I6M8</accession>
<keyword evidence="4 5" id="KW-0694">RNA-binding</keyword>
<proteinExistence type="inferred from homology"/>
<evidence type="ECO:0000256" key="5">
    <source>
        <dbReference type="PROSITE-ProRule" id="PRU01023"/>
    </source>
</evidence>
<feature type="binding site" evidence="5">
    <location>
        <position position="309"/>
    </location>
    <ligand>
        <name>S-adenosyl-L-methionine</name>
        <dbReference type="ChEBI" id="CHEBI:59789"/>
    </ligand>
</feature>
<dbReference type="PRINTS" id="PR02008">
    <property type="entry name" value="RCMTFAMILY"/>
</dbReference>
<dbReference type="AlphaFoldDB" id="A0A917I6M8"/>
<comment type="similarity">
    <text evidence="5">Belongs to the class I-like SAM-binding methyltransferase superfamily. RsmB/NOP family.</text>
</comment>
<keyword evidence="8" id="KW-1185">Reference proteome</keyword>
<dbReference type="InterPro" id="IPR001678">
    <property type="entry name" value="MeTrfase_RsmB-F_NOP2_dom"/>
</dbReference>
<dbReference type="Proteomes" id="UP000603912">
    <property type="component" value="Unassembled WGS sequence"/>
</dbReference>
<dbReference type="PANTHER" id="PTHR22807">
    <property type="entry name" value="NOP2 YEAST -RELATED NOL1/NOP2/FMU SUN DOMAIN-CONTAINING"/>
    <property type="match status" value="1"/>
</dbReference>
<dbReference type="RefSeq" id="WP_188517456.1">
    <property type="nucleotide sequence ID" value="NZ_BMES01000001.1"/>
</dbReference>
<evidence type="ECO:0000256" key="3">
    <source>
        <dbReference type="ARBA" id="ARBA00022691"/>
    </source>
</evidence>
<protein>
    <submittedName>
        <fullName evidence="7">MFS transporter</fullName>
    </submittedName>
</protein>
<evidence type="ECO:0000256" key="1">
    <source>
        <dbReference type="ARBA" id="ARBA00022603"/>
    </source>
</evidence>
<dbReference type="EMBL" id="BMES01000001">
    <property type="protein sequence ID" value="GGH18006.1"/>
    <property type="molecule type" value="Genomic_DNA"/>
</dbReference>
<dbReference type="Pfam" id="PF22458">
    <property type="entry name" value="RsmF-B_ferredox"/>
    <property type="match status" value="1"/>
</dbReference>
<comment type="caution">
    <text evidence="5">Lacks conserved residue(s) required for the propagation of feature annotation.</text>
</comment>
<gene>
    <name evidence="7" type="ORF">GCM10007036_19890</name>
</gene>
<feature type="domain" description="SAM-dependent MTase RsmB/NOP-type" evidence="6">
    <location>
        <begin position="145"/>
        <end position="431"/>
    </location>
</feature>
<evidence type="ECO:0000259" key="6">
    <source>
        <dbReference type="PROSITE" id="PS51686"/>
    </source>
</evidence>
<dbReference type="PROSITE" id="PS51686">
    <property type="entry name" value="SAM_MT_RSMB_NOP"/>
    <property type="match status" value="1"/>
</dbReference>
<dbReference type="GO" id="GO:0008173">
    <property type="term" value="F:RNA methyltransferase activity"/>
    <property type="evidence" value="ECO:0007669"/>
    <property type="project" value="InterPro"/>
</dbReference>
<dbReference type="InterPro" id="IPR029063">
    <property type="entry name" value="SAM-dependent_MTases_sf"/>
</dbReference>
<dbReference type="GO" id="GO:0001510">
    <property type="term" value="P:RNA methylation"/>
    <property type="evidence" value="ECO:0007669"/>
    <property type="project" value="InterPro"/>
</dbReference>
<keyword evidence="2 5" id="KW-0808">Transferase</keyword>
<dbReference type="GO" id="GO:0003723">
    <property type="term" value="F:RNA binding"/>
    <property type="evidence" value="ECO:0007669"/>
    <property type="project" value="UniProtKB-UniRule"/>
</dbReference>
<dbReference type="Gene3D" id="3.40.50.150">
    <property type="entry name" value="Vaccinia Virus protein VP39"/>
    <property type="match status" value="1"/>
</dbReference>
<keyword evidence="1 5" id="KW-0489">Methyltransferase</keyword>
<keyword evidence="3 5" id="KW-0949">S-adenosyl-L-methionine</keyword>
<dbReference type="InterPro" id="IPR023267">
    <property type="entry name" value="RCMT"/>
</dbReference>
<organism evidence="7 8">
    <name type="scientific">Alsobacter metallidurans</name>
    <dbReference type="NCBI Taxonomy" id="340221"/>
    <lineage>
        <taxon>Bacteria</taxon>
        <taxon>Pseudomonadati</taxon>
        <taxon>Pseudomonadota</taxon>
        <taxon>Alphaproteobacteria</taxon>
        <taxon>Hyphomicrobiales</taxon>
        <taxon>Alsobacteraceae</taxon>
        <taxon>Alsobacter</taxon>
    </lineage>
</organism>
<reference evidence="7" key="2">
    <citation type="submission" date="2020-09" db="EMBL/GenBank/DDBJ databases">
        <authorList>
            <person name="Sun Q."/>
            <person name="Zhou Y."/>
        </authorList>
    </citation>
    <scope>NUCLEOTIDE SEQUENCE</scope>
    <source>
        <strain evidence="7">CGMCC 1.12214</strain>
    </source>
</reference>
<comment type="caution">
    <text evidence="7">The sequence shown here is derived from an EMBL/GenBank/DDBJ whole genome shotgun (WGS) entry which is preliminary data.</text>
</comment>